<dbReference type="InterPro" id="IPR018114">
    <property type="entry name" value="TRYPSIN_HIS"/>
</dbReference>
<dbReference type="PROSITE" id="PS00135">
    <property type="entry name" value="TRYPSIN_SER"/>
    <property type="match status" value="1"/>
</dbReference>
<organism evidence="5 6">
    <name type="scientific">Chlamydomonas eustigma</name>
    <dbReference type="NCBI Taxonomy" id="1157962"/>
    <lineage>
        <taxon>Eukaryota</taxon>
        <taxon>Viridiplantae</taxon>
        <taxon>Chlorophyta</taxon>
        <taxon>core chlorophytes</taxon>
        <taxon>Chlorophyceae</taxon>
        <taxon>CS clade</taxon>
        <taxon>Chlamydomonadales</taxon>
        <taxon>Chlamydomonadaceae</taxon>
        <taxon>Chlamydomonas</taxon>
    </lineage>
</organism>
<name>A0A250X647_9CHLO</name>
<dbReference type="PANTHER" id="PTHR24252:SF7">
    <property type="entry name" value="HYALIN"/>
    <property type="match status" value="1"/>
</dbReference>
<dbReference type="EMBL" id="BEGY01000033">
    <property type="protein sequence ID" value="GAX78516.1"/>
    <property type="molecule type" value="Genomic_DNA"/>
</dbReference>
<sequence length="560" mass="58354">MMCSFCCLLGILISVYSFVISIPPSLSVTCQNLEQTITGLPTELEIIRYNDAIAERGLSRSLALARNKTSNAAHLLLTAMEDLKQATARAEAAAQLAQERIVGGTNAEVGRFTYVASLRDSSNNHFCGGTLIAPQVVMTAAHCLDQTDPTLRYPTVDLGRYYRTLNTLPFIANQCVRTVIHANWSFTSGNGQGDIALCVLNTPVVNFSTVHIATDPPPPNASFNVLGWGTTSYQGQLSQDLQVATVQNINLTLCNQDYNGIITTAMICAGTSQGGVDACQGDSGGPLIIRGFDASQDLQYGIVSFGVGCAQAAHPGVYTAAYKFRSWVDLQLQALGLPVLPSTPNTTSINTTAIPSPPLHSNASLHPLSSFTPPNTGVLISSTAKAAKDPCACTTSGLSAGVQTGASGCSLHEAASPSSGTLTSTASSDYSSTGSGARLYCYTLGGLNCTGSTASQLYVGAAWLPCGPSIVYGLTNNSESSSQVEEADGSNENMQVNASSADDVFAAPPPFTSPGQITAVLAEEPPPLDFTSVSPAPVATQISTMPILQTILSFLTGFFG</sequence>
<dbReference type="CDD" id="cd00190">
    <property type="entry name" value="Tryp_SPc"/>
    <property type="match status" value="1"/>
</dbReference>
<gene>
    <name evidence="5" type="ORF">CEUSTIGMA_g5956.t1</name>
</gene>
<dbReference type="Gene3D" id="2.40.10.10">
    <property type="entry name" value="Trypsin-like serine proteases"/>
    <property type="match status" value="1"/>
</dbReference>
<evidence type="ECO:0000259" key="4">
    <source>
        <dbReference type="PROSITE" id="PS50240"/>
    </source>
</evidence>
<dbReference type="OrthoDB" id="545839at2759"/>
<feature type="domain" description="Peptidase S1" evidence="4">
    <location>
        <begin position="101"/>
        <end position="333"/>
    </location>
</feature>
<dbReference type="InterPro" id="IPR001254">
    <property type="entry name" value="Trypsin_dom"/>
</dbReference>
<keyword evidence="6" id="KW-1185">Reference proteome</keyword>
<keyword evidence="2" id="KW-0720">Serine protease</keyword>
<dbReference type="STRING" id="1157962.A0A250X647"/>
<dbReference type="Pfam" id="PF00089">
    <property type="entry name" value="Trypsin"/>
    <property type="match status" value="1"/>
</dbReference>
<feature type="chain" id="PRO_5012783990" description="Peptidase S1 domain-containing protein" evidence="3">
    <location>
        <begin position="18"/>
        <end position="560"/>
    </location>
</feature>
<keyword evidence="2" id="KW-0645">Protease</keyword>
<dbReference type="Proteomes" id="UP000232323">
    <property type="component" value="Unassembled WGS sequence"/>
</dbReference>
<dbReference type="InterPro" id="IPR043504">
    <property type="entry name" value="Peptidase_S1_PA_chymotrypsin"/>
</dbReference>
<dbReference type="PRINTS" id="PR00722">
    <property type="entry name" value="CHYMOTRYPSIN"/>
</dbReference>
<comment type="caution">
    <text evidence="5">The sequence shown here is derived from an EMBL/GenBank/DDBJ whole genome shotgun (WGS) entry which is preliminary data.</text>
</comment>
<evidence type="ECO:0000313" key="5">
    <source>
        <dbReference type="EMBL" id="GAX78516.1"/>
    </source>
</evidence>
<reference evidence="5 6" key="1">
    <citation type="submission" date="2017-08" db="EMBL/GenBank/DDBJ databases">
        <title>Acidophilic green algal genome provides insights into adaptation to an acidic environment.</title>
        <authorList>
            <person name="Hirooka S."/>
            <person name="Hirose Y."/>
            <person name="Kanesaki Y."/>
            <person name="Higuchi S."/>
            <person name="Fujiwara T."/>
            <person name="Onuma R."/>
            <person name="Era A."/>
            <person name="Ohbayashi R."/>
            <person name="Uzuka A."/>
            <person name="Nozaki H."/>
            <person name="Yoshikawa H."/>
            <person name="Miyagishima S.Y."/>
        </authorList>
    </citation>
    <scope>NUCLEOTIDE SEQUENCE [LARGE SCALE GENOMIC DNA]</scope>
    <source>
        <strain evidence="5 6">NIES-2499</strain>
    </source>
</reference>
<accession>A0A250X647</accession>
<dbReference type="SMART" id="SM00020">
    <property type="entry name" value="Tryp_SPc"/>
    <property type="match status" value="1"/>
</dbReference>
<dbReference type="InterPro" id="IPR001314">
    <property type="entry name" value="Peptidase_S1A"/>
</dbReference>
<dbReference type="SUPFAM" id="SSF50494">
    <property type="entry name" value="Trypsin-like serine proteases"/>
    <property type="match status" value="1"/>
</dbReference>
<dbReference type="InterPro" id="IPR009003">
    <property type="entry name" value="Peptidase_S1_PA"/>
</dbReference>
<dbReference type="PROSITE" id="PS00134">
    <property type="entry name" value="TRYPSIN_HIS"/>
    <property type="match status" value="1"/>
</dbReference>
<evidence type="ECO:0000256" key="2">
    <source>
        <dbReference type="RuleBase" id="RU363034"/>
    </source>
</evidence>
<keyword evidence="3" id="KW-0732">Signal</keyword>
<dbReference type="GO" id="GO:0004252">
    <property type="term" value="F:serine-type endopeptidase activity"/>
    <property type="evidence" value="ECO:0007669"/>
    <property type="project" value="InterPro"/>
</dbReference>
<proteinExistence type="predicted"/>
<evidence type="ECO:0000256" key="1">
    <source>
        <dbReference type="ARBA" id="ARBA00023157"/>
    </source>
</evidence>
<keyword evidence="1" id="KW-1015">Disulfide bond</keyword>
<evidence type="ECO:0000313" key="6">
    <source>
        <dbReference type="Proteomes" id="UP000232323"/>
    </source>
</evidence>
<dbReference type="AlphaFoldDB" id="A0A250X647"/>
<evidence type="ECO:0000256" key="3">
    <source>
        <dbReference type="SAM" id="SignalP"/>
    </source>
</evidence>
<keyword evidence="2" id="KW-0378">Hydrolase</keyword>
<protein>
    <recommendedName>
        <fullName evidence="4">Peptidase S1 domain-containing protein</fullName>
    </recommendedName>
</protein>
<dbReference type="GO" id="GO:0006508">
    <property type="term" value="P:proteolysis"/>
    <property type="evidence" value="ECO:0007669"/>
    <property type="project" value="UniProtKB-KW"/>
</dbReference>
<feature type="signal peptide" evidence="3">
    <location>
        <begin position="1"/>
        <end position="17"/>
    </location>
</feature>
<dbReference type="FunFam" id="2.40.10.10:FF:000002">
    <property type="entry name" value="Transmembrane protease serine"/>
    <property type="match status" value="1"/>
</dbReference>
<dbReference type="InterPro" id="IPR033116">
    <property type="entry name" value="TRYPSIN_SER"/>
</dbReference>
<dbReference type="PROSITE" id="PS50240">
    <property type="entry name" value="TRYPSIN_DOM"/>
    <property type="match status" value="1"/>
</dbReference>
<dbReference type="PANTHER" id="PTHR24252">
    <property type="entry name" value="ACROSIN-RELATED"/>
    <property type="match status" value="1"/>
</dbReference>